<sequence>MDTSPPLSAYRIPVWLLTLYALLLFSLGWFAADIWAARDIPRQNERHTVATLHVRKADTAFVSREKPVCHDNVLLALRYSAHVWADSPDQRSVTLNGQQYREGDTLPCGEEVMAIQPAALILVSLGRRLRLDATWDWPGGDTDAIVMRDGDNVW</sequence>
<protein>
    <submittedName>
        <fullName evidence="3">General secretion pathway protein GspB</fullName>
    </submittedName>
</protein>
<keyword evidence="4" id="KW-1185">Reference proteome</keyword>
<feature type="transmembrane region" description="Helical" evidence="1">
    <location>
        <begin position="12"/>
        <end position="36"/>
    </location>
</feature>
<dbReference type="RefSeq" id="WP_238714309.1">
    <property type="nucleotide sequence ID" value="NZ_JAEPBH010000031.1"/>
</dbReference>
<feature type="domain" description="Type II secretion system protein GspB C-terminal" evidence="2">
    <location>
        <begin position="76"/>
        <end position="133"/>
    </location>
</feature>
<evidence type="ECO:0000256" key="1">
    <source>
        <dbReference type="SAM" id="Phobius"/>
    </source>
</evidence>
<dbReference type="GO" id="GO:0015627">
    <property type="term" value="C:type II protein secretion system complex"/>
    <property type="evidence" value="ECO:0007669"/>
    <property type="project" value="InterPro"/>
</dbReference>
<reference evidence="3" key="1">
    <citation type="submission" date="2021-01" db="EMBL/GenBank/DDBJ databases">
        <title>Intestinitalea alba gen. nov., sp. nov., a novel genus of the family Enterobacteriaceae, isolated from the gut of the plastic-eating mealworm Tenebrio molitor L.</title>
        <authorList>
            <person name="Yang Y."/>
        </authorList>
    </citation>
    <scope>NUCLEOTIDE SEQUENCE</scope>
    <source>
        <strain evidence="3">BIT-L3</strain>
    </source>
</reference>
<evidence type="ECO:0000259" key="2">
    <source>
        <dbReference type="Pfam" id="PF16537"/>
    </source>
</evidence>
<dbReference type="EMBL" id="JAEPBH010000031">
    <property type="protein sequence ID" value="MBK4716094.1"/>
    <property type="molecule type" value="Genomic_DNA"/>
</dbReference>
<dbReference type="Pfam" id="PF16537">
    <property type="entry name" value="T2SSB"/>
    <property type="match status" value="1"/>
</dbReference>
<proteinExistence type="predicted"/>
<name>A0A8K0V262_9ENTR</name>
<dbReference type="InterPro" id="IPR032389">
    <property type="entry name" value="GspB_C"/>
</dbReference>
<keyword evidence="1" id="KW-1133">Transmembrane helix</keyword>
<organism evidence="3 4">
    <name type="scientific">Tenebrionibacter intestinalis</name>
    <dbReference type="NCBI Taxonomy" id="2799638"/>
    <lineage>
        <taxon>Bacteria</taxon>
        <taxon>Pseudomonadati</taxon>
        <taxon>Pseudomonadota</taxon>
        <taxon>Gammaproteobacteria</taxon>
        <taxon>Enterobacterales</taxon>
        <taxon>Enterobacteriaceae</taxon>
        <taxon>Tenebrionibacter/Tenebrionicola group</taxon>
        <taxon>Tenebrionibacter</taxon>
    </lineage>
</organism>
<evidence type="ECO:0000313" key="4">
    <source>
        <dbReference type="Proteomes" id="UP000659047"/>
    </source>
</evidence>
<dbReference type="AlphaFoldDB" id="A0A8K0V262"/>
<comment type="caution">
    <text evidence="3">The sequence shown here is derived from an EMBL/GenBank/DDBJ whole genome shotgun (WGS) entry which is preliminary data.</text>
</comment>
<keyword evidence="1" id="KW-0812">Transmembrane</keyword>
<accession>A0A8K0V262</accession>
<dbReference type="Proteomes" id="UP000659047">
    <property type="component" value="Unassembled WGS sequence"/>
</dbReference>
<evidence type="ECO:0000313" key="3">
    <source>
        <dbReference type="EMBL" id="MBK4716094.1"/>
    </source>
</evidence>
<keyword evidence="1" id="KW-0472">Membrane</keyword>
<gene>
    <name evidence="3" type="ORF">JJB97_12315</name>
</gene>